<dbReference type="Gene3D" id="1.10.30.10">
    <property type="entry name" value="High mobility group box domain"/>
    <property type="match status" value="1"/>
</dbReference>
<keyword evidence="1" id="KW-0539">Nucleus</keyword>
<dbReference type="PANTHER" id="PTHR46584:SF1">
    <property type="entry name" value="HMG DOMAIN-CONTAINING PROTEIN 4"/>
    <property type="match status" value="1"/>
</dbReference>
<feature type="region of interest" description="Disordered" evidence="2">
    <location>
        <begin position="1"/>
        <end position="47"/>
    </location>
</feature>
<feature type="compositionally biased region" description="Low complexity" evidence="2">
    <location>
        <begin position="201"/>
        <end position="212"/>
    </location>
</feature>
<dbReference type="EMBL" id="JACMRX010000002">
    <property type="protein sequence ID" value="KAF7994716.1"/>
    <property type="molecule type" value="Genomic_DNA"/>
</dbReference>
<accession>A0A834XYQ9</accession>
<evidence type="ECO:0000259" key="3">
    <source>
        <dbReference type="PROSITE" id="PS50118"/>
    </source>
</evidence>
<dbReference type="Proteomes" id="UP000639338">
    <property type="component" value="Unassembled WGS sequence"/>
</dbReference>
<proteinExistence type="predicted"/>
<feature type="DNA-binding region" description="HMG box" evidence="1">
    <location>
        <begin position="111"/>
        <end position="179"/>
    </location>
</feature>
<dbReference type="InterPro" id="IPR042477">
    <property type="entry name" value="HMGXB4"/>
</dbReference>
<keyword evidence="5" id="KW-1185">Reference proteome</keyword>
<dbReference type="SMART" id="SM00398">
    <property type="entry name" value="HMG"/>
    <property type="match status" value="1"/>
</dbReference>
<reference evidence="4 5" key="1">
    <citation type="submission" date="2020-08" db="EMBL/GenBank/DDBJ databases">
        <title>Aphidius gifuensis genome sequencing and assembly.</title>
        <authorList>
            <person name="Du Z."/>
        </authorList>
    </citation>
    <scope>NUCLEOTIDE SEQUENCE [LARGE SCALE GENOMIC DNA]</scope>
    <source>
        <strain evidence="4">YNYX2018</strain>
        <tissue evidence="4">Adults</tissue>
    </source>
</reference>
<comment type="caution">
    <text evidence="4">The sequence shown here is derived from an EMBL/GenBank/DDBJ whole genome shotgun (WGS) entry which is preliminary data.</text>
</comment>
<evidence type="ECO:0000256" key="1">
    <source>
        <dbReference type="PROSITE-ProRule" id="PRU00267"/>
    </source>
</evidence>
<dbReference type="InterPro" id="IPR009071">
    <property type="entry name" value="HMG_box_dom"/>
</dbReference>
<evidence type="ECO:0000313" key="5">
    <source>
        <dbReference type="Proteomes" id="UP000639338"/>
    </source>
</evidence>
<keyword evidence="1" id="KW-0238">DNA-binding</keyword>
<protein>
    <recommendedName>
        <fullName evidence="3">HMG box domain-containing protein</fullName>
    </recommendedName>
</protein>
<feature type="compositionally biased region" description="Polar residues" evidence="2">
    <location>
        <begin position="34"/>
        <end position="47"/>
    </location>
</feature>
<feature type="region of interest" description="Disordered" evidence="2">
    <location>
        <begin position="183"/>
        <end position="212"/>
    </location>
</feature>
<dbReference type="OrthoDB" id="4777606at2759"/>
<evidence type="ECO:0000256" key="2">
    <source>
        <dbReference type="SAM" id="MobiDB-lite"/>
    </source>
</evidence>
<sequence>MDLLTSPKRPKKLDKMVGIGRKNKFKNQEDVNFKQESSTDPEQSMSETEFDGIQDQDDEMIGANENYFMETIKQEEIDPLFIDKSDIEVSNSYLSSSSSFDDVNIEQSHNEKARVTAYTLWAKNIRKELTEKCPYMDFTAISKRLGALWATVPNTEKHKWRKRAKHLADIYRNNNQTLIKKTSMRKRKTKNSMESPMAFGISSSTNDNNSSSNNKISKKLINDPVIGTGTYKVIGTEPVDVAAYLKLLGESLMIIGKRLKEHEGQIAVSGSVSVLLDSLLCALGPLMCLTKQIPETATSISQNTLTNMLDNISYIMPGL</sequence>
<dbReference type="SUPFAM" id="SSF47095">
    <property type="entry name" value="HMG-box"/>
    <property type="match status" value="1"/>
</dbReference>
<dbReference type="Pfam" id="PF00505">
    <property type="entry name" value="HMG_box"/>
    <property type="match status" value="1"/>
</dbReference>
<feature type="domain" description="HMG box" evidence="3">
    <location>
        <begin position="111"/>
        <end position="179"/>
    </location>
</feature>
<evidence type="ECO:0000313" key="4">
    <source>
        <dbReference type="EMBL" id="KAF7994716.1"/>
    </source>
</evidence>
<dbReference type="InterPro" id="IPR036910">
    <property type="entry name" value="HMG_box_dom_sf"/>
</dbReference>
<name>A0A834XYQ9_APHGI</name>
<dbReference type="GO" id="GO:0003677">
    <property type="term" value="F:DNA binding"/>
    <property type="evidence" value="ECO:0007669"/>
    <property type="project" value="UniProtKB-UniRule"/>
</dbReference>
<dbReference type="CDD" id="cd00084">
    <property type="entry name" value="HMG-box_SF"/>
    <property type="match status" value="1"/>
</dbReference>
<dbReference type="PROSITE" id="PS50118">
    <property type="entry name" value="HMG_BOX_2"/>
    <property type="match status" value="1"/>
</dbReference>
<dbReference type="GO" id="GO:0005634">
    <property type="term" value="C:nucleus"/>
    <property type="evidence" value="ECO:0007669"/>
    <property type="project" value="UniProtKB-UniRule"/>
</dbReference>
<gene>
    <name evidence="4" type="ORF">HCN44_004188</name>
</gene>
<organism evidence="4 5">
    <name type="scientific">Aphidius gifuensis</name>
    <name type="common">Parasitoid wasp</name>
    <dbReference type="NCBI Taxonomy" id="684658"/>
    <lineage>
        <taxon>Eukaryota</taxon>
        <taxon>Metazoa</taxon>
        <taxon>Ecdysozoa</taxon>
        <taxon>Arthropoda</taxon>
        <taxon>Hexapoda</taxon>
        <taxon>Insecta</taxon>
        <taxon>Pterygota</taxon>
        <taxon>Neoptera</taxon>
        <taxon>Endopterygota</taxon>
        <taxon>Hymenoptera</taxon>
        <taxon>Apocrita</taxon>
        <taxon>Ichneumonoidea</taxon>
        <taxon>Braconidae</taxon>
        <taxon>Aphidiinae</taxon>
        <taxon>Aphidius</taxon>
    </lineage>
</organism>
<dbReference type="AlphaFoldDB" id="A0A834XYQ9"/>
<dbReference type="PANTHER" id="PTHR46584">
    <property type="entry name" value="HMG DOMAIN-CONTAINING PROTEIN 4"/>
    <property type="match status" value="1"/>
</dbReference>